<name>A0ABV0XBS5_9TELE</name>
<sequence>SAKSLQSNKDSRILWAKDDLLLTTCFDMMRAREVRLWDSRKLSSSVSSLSLGTSSGSAHRYLLDLGPRTEIAMEGCAR</sequence>
<protein>
    <submittedName>
        <fullName evidence="1">Uncharacterized protein</fullName>
    </submittedName>
</protein>
<evidence type="ECO:0000313" key="1">
    <source>
        <dbReference type="EMBL" id="MEQ2278908.1"/>
    </source>
</evidence>
<proteinExistence type="predicted"/>
<keyword evidence="2" id="KW-1185">Reference proteome</keyword>
<evidence type="ECO:0000313" key="2">
    <source>
        <dbReference type="Proteomes" id="UP001469553"/>
    </source>
</evidence>
<feature type="non-terminal residue" evidence="1">
    <location>
        <position position="1"/>
    </location>
</feature>
<dbReference type="InterPro" id="IPR015943">
    <property type="entry name" value="WD40/YVTN_repeat-like_dom_sf"/>
</dbReference>
<accession>A0ABV0XBS5</accession>
<dbReference type="EMBL" id="JAHRIP010000176">
    <property type="protein sequence ID" value="MEQ2278908.1"/>
    <property type="molecule type" value="Genomic_DNA"/>
</dbReference>
<reference evidence="1 2" key="1">
    <citation type="submission" date="2021-06" db="EMBL/GenBank/DDBJ databases">
        <authorList>
            <person name="Palmer J.M."/>
        </authorList>
    </citation>
    <scope>NUCLEOTIDE SEQUENCE [LARGE SCALE GENOMIC DNA]</scope>
    <source>
        <strain evidence="1 2">AS_MEX2019</strain>
        <tissue evidence="1">Muscle</tissue>
    </source>
</reference>
<dbReference type="Gene3D" id="2.130.10.10">
    <property type="entry name" value="YVTN repeat-like/Quinoprotein amine dehydrogenase"/>
    <property type="match status" value="1"/>
</dbReference>
<gene>
    <name evidence="1" type="ORF">AMECASPLE_004202</name>
</gene>
<comment type="caution">
    <text evidence="1">The sequence shown here is derived from an EMBL/GenBank/DDBJ whole genome shotgun (WGS) entry which is preliminary data.</text>
</comment>
<organism evidence="1 2">
    <name type="scientific">Ameca splendens</name>
    <dbReference type="NCBI Taxonomy" id="208324"/>
    <lineage>
        <taxon>Eukaryota</taxon>
        <taxon>Metazoa</taxon>
        <taxon>Chordata</taxon>
        <taxon>Craniata</taxon>
        <taxon>Vertebrata</taxon>
        <taxon>Euteleostomi</taxon>
        <taxon>Actinopterygii</taxon>
        <taxon>Neopterygii</taxon>
        <taxon>Teleostei</taxon>
        <taxon>Neoteleostei</taxon>
        <taxon>Acanthomorphata</taxon>
        <taxon>Ovalentaria</taxon>
        <taxon>Atherinomorphae</taxon>
        <taxon>Cyprinodontiformes</taxon>
        <taxon>Goodeidae</taxon>
        <taxon>Ameca</taxon>
    </lineage>
</organism>
<dbReference type="Proteomes" id="UP001469553">
    <property type="component" value="Unassembled WGS sequence"/>
</dbReference>